<gene>
    <name evidence="5" type="ORF">Abor_013_098</name>
    <name evidence="4" type="ORF">AcetOrient_orf03052</name>
</gene>
<organism evidence="4 7">
    <name type="scientific">Acetobacter orientalis</name>
    <dbReference type="NCBI Taxonomy" id="146474"/>
    <lineage>
        <taxon>Bacteria</taxon>
        <taxon>Pseudomonadati</taxon>
        <taxon>Pseudomonadota</taxon>
        <taxon>Alphaproteobacteria</taxon>
        <taxon>Acetobacterales</taxon>
        <taxon>Acetobacteraceae</taxon>
        <taxon>Acetobacter</taxon>
    </lineage>
</organism>
<keyword evidence="5" id="KW-0689">Ribosomal protein</keyword>
<evidence type="ECO:0000313" key="6">
    <source>
        <dbReference type="Proteomes" id="UP000032670"/>
    </source>
</evidence>
<dbReference type="NCBIfam" id="TIGR01575">
    <property type="entry name" value="rimI"/>
    <property type="match status" value="1"/>
</dbReference>
<dbReference type="Proteomes" id="UP000032670">
    <property type="component" value="Unassembled WGS sequence"/>
</dbReference>
<dbReference type="InterPro" id="IPR016181">
    <property type="entry name" value="Acyl_CoA_acyltransferase"/>
</dbReference>
<dbReference type="SUPFAM" id="SSF55729">
    <property type="entry name" value="Acyl-CoA N-acyltransferases (Nat)"/>
    <property type="match status" value="1"/>
</dbReference>
<proteinExistence type="predicted"/>
<feature type="domain" description="N-acetyltransferase" evidence="3">
    <location>
        <begin position="17"/>
        <end position="162"/>
    </location>
</feature>
<evidence type="ECO:0000313" key="4">
    <source>
        <dbReference type="EMBL" id="BBC80395.1"/>
    </source>
</evidence>
<reference evidence="5 6" key="1">
    <citation type="submission" date="2012-11" db="EMBL/GenBank/DDBJ databases">
        <title>Whole genome sequence of Acetobacter orientalis 21F-2.</title>
        <authorList>
            <person name="Azuma Y."/>
            <person name="Higashiura N."/>
            <person name="Hirakawa H."/>
            <person name="Matsushita K."/>
        </authorList>
    </citation>
    <scope>NUCLEOTIDE SEQUENCE [LARGE SCALE GENOMIC DNA]</scope>
    <source>
        <strain evidence="5 6">21F-2</strain>
    </source>
</reference>
<reference evidence="4 7" key="2">
    <citation type="submission" date="2018-02" db="EMBL/GenBank/DDBJ databases">
        <title>Acetobacter orientalis genome.</title>
        <authorList>
            <person name="Nakashima N."/>
            <person name="Tamura T."/>
        </authorList>
    </citation>
    <scope>NUCLEOTIDE SEQUENCE [LARGE SCALE GENOMIC DNA]</scope>
    <source>
        <strain evidence="4 7">FAN1</strain>
    </source>
</reference>
<keyword evidence="1 4" id="KW-0808">Transferase</keyword>
<keyword evidence="6" id="KW-1185">Reference proteome</keyword>
<dbReference type="AlphaFoldDB" id="A0A2Z5ZJ39"/>
<evidence type="ECO:0000313" key="5">
    <source>
        <dbReference type="EMBL" id="GAN65788.1"/>
    </source>
</evidence>
<dbReference type="InterPro" id="IPR000182">
    <property type="entry name" value="GNAT_dom"/>
</dbReference>
<dbReference type="PANTHER" id="PTHR43800:SF1">
    <property type="entry name" value="PEPTIDYL-LYSINE N-ACETYLTRANSFERASE YJAB"/>
    <property type="match status" value="1"/>
</dbReference>
<dbReference type="Gene3D" id="3.40.630.30">
    <property type="match status" value="1"/>
</dbReference>
<dbReference type="GO" id="GO:0005840">
    <property type="term" value="C:ribosome"/>
    <property type="evidence" value="ECO:0007669"/>
    <property type="project" value="UniProtKB-KW"/>
</dbReference>
<keyword evidence="5" id="KW-0687">Ribonucleoprotein</keyword>
<evidence type="ECO:0000313" key="7">
    <source>
        <dbReference type="Proteomes" id="UP000270034"/>
    </source>
</evidence>
<dbReference type="Pfam" id="PF00583">
    <property type="entry name" value="Acetyltransf_1"/>
    <property type="match status" value="1"/>
</dbReference>
<dbReference type="EMBL" id="AP018515">
    <property type="protein sequence ID" value="BBC80395.1"/>
    <property type="molecule type" value="Genomic_DNA"/>
</dbReference>
<dbReference type="PANTHER" id="PTHR43800">
    <property type="entry name" value="PEPTIDYL-LYSINE N-ACETYLTRANSFERASE YJAB"/>
    <property type="match status" value="1"/>
</dbReference>
<dbReference type="CDD" id="cd04301">
    <property type="entry name" value="NAT_SF"/>
    <property type="match status" value="1"/>
</dbReference>
<evidence type="ECO:0000256" key="2">
    <source>
        <dbReference type="ARBA" id="ARBA00023315"/>
    </source>
</evidence>
<dbReference type="InterPro" id="IPR006464">
    <property type="entry name" value="AcTrfase_RimI/Ard1"/>
</dbReference>
<dbReference type="STRING" id="1231341.Abor_013_098"/>
<dbReference type="PROSITE" id="PS51186">
    <property type="entry name" value="GNAT"/>
    <property type="match status" value="1"/>
</dbReference>
<accession>A0A0D6NJL0</accession>
<dbReference type="EMBL" id="BAMX01000013">
    <property type="protein sequence ID" value="GAN65788.1"/>
    <property type="molecule type" value="Genomic_DNA"/>
</dbReference>
<keyword evidence="2" id="KW-0012">Acyltransferase</keyword>
<dbReference type="Proteomes" id="UP000270034">
    <property type="component" value="Chromosome"/>
</dbReference>
<accession>A0A2Z5ZJ39</accession>
<evidence type="ECO:0000259" key="3">
    <source>
        <dbReference type="PROSITE" id="PS51186"/>
    </source>
</evidence>
<name>A0A2Z5ZJ39_9PROT</name>
<evidence type="ECO:0000256" key="1">
    <source>
        <dbReference type="ARBA" id="ARBA00022679"/>
    </source>
</evidence>
<dbReference type="KEGG" id="aot:AcetOri_orf03052"/>
<dbReference type="GO" id="GO:0008080">
    <property type="term" value="F:N-acetyltransferase activity"/>
    <property type="evidence" value="ECO:0007669"/>
    <property type="project" value="InterPro"/>
</dbReference>
<protein>
    <submittedName>
        <fullName evidence="5">Ribosomal protein alanine acetyltransferase</fullName>
    </submittedName>
    <submittedName>
        <fullName evidence="4">Ribosomal-protein-alanine N-acetyltransferase RimI</fullName>
    </submittedName>
</protein>
<sequence length="166" mass="18134">MRPLYNPLVLVMTSFTGQIIPVGPDYAAVLAALHAASFAVAEQWPEAALRDLVVSYGTITGLAVWNDNPVGFVMLRCVAGEAEILTLCVTPDFQKCGVGAQLVAWAIQQAKRSAADVIFLEVSCKNKDAYTLYQKNKFVQSGLRKNYYPDGSDAFVMQYDSQKNSS</sequence>